<keyword evidence="3" id="KW-1185">Reference proteome</keyword>
<dbReference type="CDD" id="cd04301">
    <property type="entry name" value="NAT_SF"/>
    <property type="match status" value="1"/>
</dbReference>
<evidence type="ECO:0000259" key="1">
    <source>
        <dbReference type="PROSITE" id="PS51186"/>
    </source>
</evidence>
<dbReference type="EC" id="2.3.1.-" evidence="2"/>
<dbReference type="Gene3D" id="3.40.630.30">
    <property type="match status" value="1"/>
</dbReference>
<dbReference type="InterPro" id="IPR016181">
    <property type="entry name" value="Acyl_CoA_acyltransferase"/>
</dbReference>
<evidence type="ECO:0000313" key="2">
    <source>
        <dbReference type="EMBL" id="QJR15828.1"/>
    </source>
</evidence>
<sequence length="124" mass="14044">MLRLDPMTPLEYERYLAYAVEDYAQAHFRNGDCDPVGLLWLALMEREGRPFIYIYDIEIVEARRSQGLGSALLGLAEDYARGIGVSRVSLNVMGWNTRARSLYERHGFGVTGIGMSKRLDVKPS</sequence>
<dbReference type="InParanoid" id="A0A6M4HAF2"/>
<organism evidence="2 3">
    <name type="scientific">Usitatibacter palustris</name>
    <dbReference type="NCBI Taxonomy" id="2732487"/>
    <lineage>
        <taxon>Bacteria</taxon>
        <taxon>Pseudomonadati</taxon>
        <taxon>Pseudomonadota</taxon>
        <taxon>Betaproteobacteria</taxon>
        <taxon>Nitrosomonadales</taxon>
        <taxon>Usitatibacteraceae</taxon>
        <taxon>Usitatibacter</taxon>
    </lineage>
</organism>
<reference evidence="2 3" key="1">
    <citation type="submission" date="2020-04" db="EMBL/GenBank/DDBJ databases">
        <title>Usitatibacter rugosus gen. nov., sp. nov. and Usitatibacter palustris sp. nov., novel members of Usitatibacteraceae fam. nov. within the order Nitrosomonadales isolated from soil.</title>
        <authorList>
            <person name="Huber K.J."/>
            <person name="Neumann-Schaal M."/>
            <person name="Geppert A."/>
            <person name="Luckner M."/>
            <person name="Wanner G."/>
            <person name="Overmann J."/>
        </authorList>
    </citation>
    <scope>NUCLEOTIDE SEQUENCE [LARGE SCALE GENOMIC DNA]</scope>
    <source>
        <strain evidence="2 3">Swamp67</strain>
    </source>
</reference>
<feature type="domain" description="N-acetyltransferase" evidence="1">
    <location>
        <begin position="1"/>
        <end position="124"/>
    </location>
</feature>
<dbReference type="SUPFAM" id="SSF55729">
    <property type="entry name" value="Acyl-CoA N-acyltransferases (Nat)"/>
    <property type="match status" value="1"/>
</dbReference>
<keyword evidence="2" id="KW-0012">Acyltransferase</keyword>
<accession>A0A6M4HAF2</accession>
<name>A0A6M4HAF2_9PROT</name>
<dbReference type="KEGG" id="upl:DSM104440_02654"/>
<dbReference type="EMBL" id="CP053073">
    <property type="protein sequence ID" value="QJR15828.1"/>
    <property type="molecule type" value="Genomic_DNA"/>
</dbReference>
<proteinExistence type="predicted"/>
<dbReference type="PROSITE" id="PS51186">
    <property type="entry name" value="GNAT"/>
    <property type="match status" value="1"/>
</dbReference>
<dbReference type="RefSeq" id="WP_246212163.1">
    <property type="nucleotide sequence ID" value="NZ_CP053073.1"/>
</dbReference>
<dbReference type="GO" id="GO:0016747">
    <property type="term" value="F:acyltransferase activity, transferring groups other than amino-acyl groups"/>
    <property type="evidence" value="ECO:0007669"/>
    <property type="project" value="InterPro"/>
</dbReference>
<keyword evidence="2" id="KW-0808">Transferase</keyword>
<dbReference type="Pfam" id="PF00583">
    <property type="entry name" value="Acetyltransf_1"/>
    <property type="match status" value="1"/>
</dbReference>
<gene>
    <name evidence="2" type="primary">yycN</name>
    <name evidence="2" type="ORF">DSM104440_02654</name>
</gene>
<protein>
    <submittedName>
        <fullName evidence="2">Putative N-acetyltransferase YycN</fullName>
        <ecNumber evidence="2">2.3.1.-</ecNumber>
    </submittedName>
</protein>
<dbReference type="InterPro" id="IPR000182">
    <property type="entry name" value="GNAT_dom"/>
</dbReference>
<dbReference type="AlphaFoldDB" id="A0A6M4HAF2"/>
<dbReference type="Proteomes" id="UP000503096">
    <property type="component" value="Chromosome"/>
</dbReference>
<evidence type="ECO:0000313" key="3">
    <source>
        <dbReference type="Proteomes" id="UP000503096"/>
    </source>
</evidence>